<evidence type="ECO:0000313" key="2">
    <source>
        <dbReference type="Proteomes" id="UP000287166"/>
    </source>
</evidence>
<dbReference type="InParanoid" id="A0A401GWN2"/>
<dbReference type="RefSeq" id="XP_027617549.1">
    <property type="nucleotide sequence ID" value="XM_027761748.1"/>
</dbReference>
<sequence length="101" mass="11742">MTRQYLQRGSVSLTTISTPSNCRTCHFRLGKRPKNRQHLFVCATSYHERSQTLVVWSWYLRSTLRYSQHYQDHGCCDCTSTSHPGDSIKRSFFVCRTSSCA</sequence>
<reference evidence="1 2" key="1">
    <citation type="journal article" date="2018" name="Sci. Rep.">
        <title>Genome sequence of the cauliflower mushroom Sparassis crispa (Hanabiratake) and its association with beneficial usage.</title>
        <authorList>
            <person name="Kiyama R."/>
            <person name="Furutani Y."/>
            <person name="Kawaguchi K."/>
            <person name="Nakanishi T."/>
        </authorList>
    </citation>
    <scope>NUCLEOTIDE SEQUENCE [LARGE SCALE GENOMIC DNA]</scope>
</reference>
<organism evidence="1 2">
    <name type="scientific">Sparassis crispa</name>
    <dbReference type="NCBI Taxonomy" id="139825"/>
    <lineage>
        <taxon>Eukaryota</taxon>
        <taxon>Fungi</taxon>
        <taxon>Dikarya</taxon>
        <taxon>Basidiomycota</taxon>
        <taxon>Agaricomycotina</taxon>
        <taxon>Agaricomycetes</taxon>
        <taxon>Polyporales</taxon>
        <taxon>Sparassidaceae</taxon>
        <taxon>Sparassis</taxon>
    </lineage>
</organism>
<dbReference type="Proteomes" id="UP000287166">
    <property type="component" value="Unassembled WGS sequence"/>
</dbReference>
<comment type="caution">
    <text evidence="1">The sequence shown here is derived from an EMBL/GenBank/DDBJ whole genome shotgun (WGS) entry which is preliminary data.</text>
</comment>
<keyword evidence="2" id="KW-1185">Reference proteome</keyword>
<gene>
    <name evidence="1" type="ORF">SCP_0905150</name>
</gene>
<evidence type="ECO:0000313" key="1">
    <source>
        <dbReference type="EMBL" id="GBE86636.1"/>
    </source>
</evidence>
<accession>A0A401GWN2</accession>
<name>A0A401GWN2_9APHY</name>
<proteinExistence type="predicted"/>
<dbReference type="AlphaFoldDB" id="A0A401GWN2"/>
<protein>
    <submittedName>
        <fullName evidence="1">Uncharacterized protein</fullName>
    </submittedName>
</protein>
<dbReference type="EMBL" id="BFAD01000009">
    <property type="protein sequence ID" value="GBE86636.1"/>
    <property type="molecule type" value="Genomic_DNA"/>
</dbReference>
<dbReference type="GeneID" id="38783553"/>